<gene>
    <name evidence="1" type="ORF">A7K69_11640</name>
</gene>
<dbReference type="EMBL" id="LXMA01000038">
    <property type="protein sequence ID" value="OAT72048.1"/>
    <property type="molecule type" value="Genomic_DNA"/>
</dbReference>
<dbReference type="GO" id="GO:0030420">
    <property type="term" value="P:establishment of competence for transformation"/>
    <property type="evidence" value="ECO:0007669"/>
    <property type="project" value="InterPro"/>
</dbReference>
<comment type="caution">
    <text evidence="1">The sequence shown here is derived from an EMBL/GenBank/DDBJ whole genome shotgun (WGS) entry which is preliminary data.</text>
</comment>
<dbReference type="RefSeq" id="WP_064552548.1">
    <property type="nucleotide sequence ID" value="NZ_LXMA01000038.1"/>
</dbReference>
<dbReference type="Proteomes" id="UP000078290">
    <property type="component" value="Unassembled WGS sequence"/>
</dbReference>
<organism evidence="1 2">
    <name type="scientific">Parageobacillus thermoglucosidasius</name>
    <name type="common">Geobacillus thermoglucosidasius</name>
    <dbReference type="NCBI Taxonomy" id="1426"/>
    <lineage>
        <taxon>Bacteria</taxon>
        <taxon>Bacillati</taxon>
        <taxon>Bacillota</taxon>
        <taxon>Bacilli</taxon>
        <taxon>Bacillales</taxon>
        <taxon>Anoxybacillaceae</taxon>
        <taxon>Parageobacillus</taxon>
    </lineage>
</organism>
<sequence>MKVNEFIILDQFIISRYTMAILPHHLHGNSYAKVVEEDGEYVVKMRPLDIVKRSCNYYGASFRGRKDGTRAVIGVTHKAPIAIEPLNEIYVFPTISPNDSRCVWLSHLHVYKYEPTKNDQTIVYFTNEKSVLLDVSYHSFVNQLYRTAQLRTKLSERMEARERKLQYAFRMNRSEGWQQR</sequence>
<dbReference type="OrthoDB" id="2417337at2"/>
<evidence type="ECO:0000313" key="1">
    <source>
        <dbReference type="EMBL" id="OAT72048.1"/>
    </source>
</evidence>
<name>A0A1B7KPP8_PARTM</name>
<proteinExistence type="predicted"/>
<protein>
    <submittedName>
        <fullName evidence="1">Competence protein ComK</fullName>
    </submittedName>
</protein>
<accession>A0A1B7KPP8</accession>
<dbReference type="PIRSF" id="PIRSF011560">
    <property type="entry name" value="ComK"/>
    <property type="match status" value="1"/>
</dbReference>
<evidence type="ECO:0000313" key="2">
    <source>
        <dbReference type="Proteomes" id="UP000078290"/>
    </source>
</evidence>
<dbReference type="AlphaFoldDB" id="A0A1B7KPP8"/>
<dbReference type="InterPro" id="IPR010461">
    <property type="entry name" value="ComK"/>
</dbReference>
<dbReference type="Pfam" id="PF06338">
    <property type="entry name" value="ComK"/>
    <property type="match status" value="1"/>
</dbReference>
<reference evidence="2" key="1">
    <citation type="submission" date="2016-05" db="EMBL/GenBank/DDBJ databases">
        <authorList>
            <person name="Wang W."/>
            <person name="Zhu L."/>
        </authorList>
    </citation>
    <scope>NUCLEOTIDE SEQUENCE [LARGE SCALE GENOMIC DNA]</scope>
    <source>
        <strain evidence="2">W-2</strain>
    </source>
</reference>